<keyword evidence="6 8" id="KW-0456">Lyase</keyword>
<evidence type="ECO:0000256" key="2">
    <source>
        <dbReference type="ARBA" id="ARBA00011270"/>
    </source>
</evidence>
<comment type="function">
    <text evidence="8">The alpha subunit is responsible for the aldol cleavage of indoleglycerol phosphate to indole and glyceraldehyde 3-phosphate.</text>
</comment>
<dbReference type="HAMAP" id="MF_00131">
    <property type="entry name" value="Trp_synth_alpha"/>
    <property type="match status" value="1"/>
</dbReference>
<dbReference type="InterPro" id="IPR018204">
    <property type="entry name" value="Trp_synthase_alpha_AS"/>
</dbReference>
<dbReference type="InterPro" id="IPR002028">
    <property type="entry name" value="Trp_synthase_suA"/>
</dbReference>
<protein>
    <recommendedName>
        <fullName evidence="8">Tryptophan synthase alpha chain</fullName>
        <ecNumber evidence="8">4.2.1.20</ecNumber>
    </recommendedName>
</protein>
<evidence type="ECO:0000256" key="8">
    <source>
        <dbReference type="HAMAP-Rule" id="MF_00131"/>
    </source>
</evidence>
<keyword evidence="3 8" id="KW-0028">Amino-acid biosynthesis</keyword>
<feature type="active site" description="Proton acceptor" evidence="8">
    <location>
        <position position="61"/>
    </location>
</feature>
<dbReference type="Proteomes" id="UP000485569">
    <property type="component" value="Unassembled WGS sequence"/>
</dbReference>
<dbReference type="InterPro" id="IPR013785">
    <property type="entry name" value="Aldolase_TIM"/>
</dbReference>
<keyword evidence="4 8" id="KW-0822">Tryptophan biosynthesis</keyword>
<evidence type="ECO:0000256" key="4">
    <source>
        <dbReference type="ARBA" id="ARBA00022822"/>
    </source>
</evidence>
<comment type="pathway">
    <text evidence="1 8">Amino-acid biosynthesis; L-tryptophan biosynthesis; L-tryptophan from chorismate: step 5/5.</text>
</comment>
<evidence type="ECO:0000256" key="7">
    <source>
        <dbReference type="ARBA" id="ARBA00049047"/>
    </source>
</evidence>
<evidence type="ECO:0000313" key="10">
    <source>
        <dbReference type="EMBL" id="OQA58874.1"/>
    </source>
</evidence>
<dbReference type="Pfam" id="PF00290">
    <property type="entry name" value="Trp_syntA"/>
    <property type="match status" value="1"/>
</dbReference>
<dbReference type="GO" id="GO:0004834">
    <property type="term" value="F:tryptophan synthase activity"/>
    <property type="evidence" value="ECO:0007669"/>
    <property type="project" value="UniProtKB-UniRule"/>
</dbReference>
<dbReference type="Gene3D" id="3.20.20.70">
    <property type="entry name" value="Aldolase class I"/>
    <property type="match status" value="1"/>
</dbReference>
<evidence type="ECO:0000256" key="3">
    <source>
        <dbReference type="ARBA" id="ARBA00022605"/>
    </source>
</evidence>
<evidence type="ECO:0000256" key="1">
    <source>
        <dbReference type="ARBA" id="ARBA00004733"/>
    </source>
</evidence>
<dbReference type="AlphaFoldDB" id="A0A1V5SX10"/>
<proteinExistence type="inferred from homology"/>
<feature type="active site" description="Proton acceptor" evidence="8">
    <location>
        <position position="50"/>
    </location>
</feature>
<dbReference type="NCBIfam" id="TIGR00262">
    <property type="entry name" value="trpA"/>
    <property type="match status" value="1"/>
</dbReference>
<dbReference type="SUPFAM" id="SSF51366">
    <property type="entry name" value="Ribulose-phoshate binding barrel"/>
    <property type="match status" value="1"/>
</dbReference>
<keyword evidence="5 8" id="KW-0057">Aromatic amino acid biosynthesis</keyword>
<gene>
    <name evidence="8 10" type="primary">trpA</name>
    <name evidence="10" type="ORF">BWY41_00948</name>
</gene>
<dbReference type="UniPathway" id="UPA00035">
    <property type="reaction ID" value="UER00044"/>
</dbReference>
<comment type="catalytic activity">
    <reaction evidence="7 8">
        <text>(1S,2R)-1-C-(indol-3-yl)glycerol 3-phosphate + L-serine = D-glyceraldehyde 3-phosphate + L-tryptophan + H2O</text>
        <dbReference type="Rhea" id="RHEA:10532"/>
        <dbReference type="ChEBI" id="CHEBI:15377"/>
        <dbReference type="ChEBI" id="CHEBI:33384"/>
        <dbReference type="ChEBI" id="CHEBI:57912"/>
        <dbReference type="ChEBI" id="CHEBI:58866"/>
        <dbReference type="ChEBI" id="CHEBI:59776"/>
        <dbReference type="EC" id="4.2.1.20"/>
    </reaction>
</comment>
<dbReference type="EMBL" id="MWBQ01000064">
    <property type="protein sequence ID" value="OQA58874.1"/>
    <property type="molecule type" value="Genomic_DNA"/>
</dbReference>
<name>A0A1V5SX10_9BACT</name>
<dbReference type="InterPro" id="IPR011060">
    <property type="entry name" value="RibuloseP-bd_barrel"/>
</dbReference>
<accession>A0A1V5SX10</accession>
<comment type="similarity">
    <text evidence="8 9">Belongs to the TrpA family.</text>
</comment>
<evidence type="ECO:0000256" key="9">
    <source>
        <dbReference type="RuleBase" id="RU003662"/>
    </source>
</evidence>
<organism evidence="10">
    <name type="scientific">Candidatus Atribacter allofermentans</name>
    <dbReference type="NCBI Taxonomy" id="1852833"/>
    <lineage>
        <taxon>Bacteria</taxon>
        <taxon>Pseudomonadati</taxon>
        <taxon>Atribacterota</taxon>
        <taxon>Atribacteria</taxon>
        <taxon>Atribacterales</taxon>
        <taxon>Atribacteraceae</taxon>
        <taxon>Atribacter</taxon>
    </lineage>
</organism>
<dbReference type="PANTHER" id="PTHR43406">
    <property type="entry name" value="TRYPTOPHAN SYNTHASE, ALPHA CHAIN"/>
    <property type="match status" value="1"/>
</dbReference>
<reference evidence="10" key="1">
    <citation type="submission" date="2017-02" db="EMBL/GenBank/DDBJ databases">
        <title>Delving into the versatile metabolic prowess of the omnipresent phylum Bacteroidetes.</title>
        <authorList>
            <person name="Nobu M.K."/>
            <person name="Mei R."/>
            <person name="Narihiro T."/>
            <person name="Kuroda K."/>
            <person name="Liu W.-T."/>
        </authorList>
    </citation>
    <scope>NUCLEOTIDE SEQUENCE</scope>
    <source>
        <strain evidence="10">ADurb.Bin276</strain>
    </source>
</reference>
<dbReference type="EC" id="4.2.1.20" evidence="8"/>
<comment type="caution">
    <text evidence="10">The sequence shown here is derived from an EMBL/GenBank/DDBJ whole genome shotgun (WGS) entry which is preliminary data.</text>
</comment>
<dbReference type="PANTHER" id="PTHR43406:SF1">
    <property type="entry name" value="TRYPTOPHAN SYNTHASE ALPHA CHAIN, CHLOROPLASTIC"/>
    <property type="match status" value="1"/>
</dbReference>
<dbReference type="GO" id="GO:0005829">
    <property type="term" value="C:cytosol"/>
    <property type="evidence" value="ECO:0007669"/>
    <property type="project" value="TreeGrafter"/>
</dbReference>
<dbReference type="CDD" id="cd04724">
    <property type="entry name" value="Tryptophan_synthase_alpha"/>
    <property type="match status" value="1"/>
</dbReference>
<evidence type="ECO:0000256" key="5">
    <source>
        <dbReference type="ARBA" id="ARBA00023141"/>
    </source>
</evidence>
<comment type="subunit">
    <text evidence="2 8">Tetramer of two alpha and two beta chains.</text>
</comment>
<sequence length="261" mass="28797">MTDRLAEILNTRKIGKKKLFLPYLTFGYPNIPKFLDLLKICQDQGVDAIEIGIPHSDPVADGPILQESSYHALKNGVTPEMIPEILSSVQLKVPLIAMTYGNIVFHYGIERFGKDYRQAGFQGLIVADFPLETSRMLDNLKEMLSVIILASTNTSAERLRKIGQESRGFVYIVSGKGITGKTNIDLEQIKPVINDLRKTTTIPLLIGFGVNSPEMARELAIIADGVIVGSAVVGFIAQHSDDPELMSKFAGYLSQYRQALD</sequence>
<evidence type="ECO:0000256" key="6">
    <source>
        <dbReference type="ARBA" id="ARBA00023239"/>
    </source>
</evidence>
<dbReference type="PROSITE" id="PS00167">
    <property type="entry name" value="TRP_SYNTHASE_ALPHA"/>
    <property type="match status" value="1"/>
</dbReference>